<dbReference type="GO" id="GO:0030148">
    <property type="term" value="P:sphingolipid biosynthetic process"/>
    <property type="evidence" value="ECO:0007669"/>
    <property type="project" value="TreeGrafter"/>
</dbReference>
<dbReference type="Proteomes" id="UP001432027">
    <property type="component" value="Unassembled WGS sequence"/>
</dbReference>
<dbReference type="AlphaFoldDB" id="A0AAV5SE95"/>
<feature type="transmembrane region" description="Helical" evidence="11">
    <location>
        <begin position="207"/>
        <end position="234"/>
    </location>
</feature>
<keyword evidence="8 11" id="KW-0443">Lipid metabolism</keyword>
<dbReference type="InterPro" id="IPR002076">
    <property type="entry name" value="ELO_fam"/>
</dbReference>
<sequence length="279" mass="32580">TIPAIRQISGLTFYYIPYQFGSFIGPEKYWNEEKVSWITFLPHSQHILNLPILVLCMVYYHWNKAMLQREQLSLKVSLILWNASLALFSLAGTIRMGEETRFVLRTRPLLDSISYCVDTSQPAAFWACCFAVSKVVELCDTGFIILRKKRLIVLHWYHHAAVLVYVWHSFQRLVAGCRWFITMNYAVHSLMYTYYTLTAAGIRLPRALSIVITTLQTTQMPIGVVISFTVLFYRLQGRIMQQSNDNLLLCFAIYISFAVLFMNFFQNSYMKKRERNENS</sequence>
<evidence type="ECO:0000256" key="5">
    <source>
        <dbReference type="ARBA" id="ARBA00022692"/>
    </source>
</evidence>
<accession>A0AAV5SE95</accession>
<evidence type="ECO:0000256" key="10">
    <source>
        <dbReference type="ARBA" id="ARBA00023160"/>
    </source>
</evidence>
<name>A0AAV5SE95_9BILA</name>
<organism evidence="12 13">
    <name type="scientific">Pristionchus entomophagus</name>
    <dbReference type="NCBI Taxonomy" id="358040"/>
    <lineage>
        <taxon>Eukaryota</taxon>
        <taxon>Metazoa</taxon>
        <taxon>Ecdysozoa</taxon>
        <taxon>Nematoda</taxon>
        <taxon>Chromadorea</taxon>
        <taxon>Rhabditida</taxon>
        <taxon>Rhabditina</taxon>
        <taxon>Diplogasteromorpha</taxon>
        <taxon>Diplogasteroidea</taxon>
        <taxon>Neodiplogasteridae</taxon>
        <taxon>Pristionchus</taxon>
    </lineage>
</organism>
<dbReference type="Pfam" id="PF01151">
    <property type="entry name" value="ELO"/>
    <property type="match status" value="1"/>
</dbReference>
<feature type="non-terminal residue" evidence="12">
    <location>
        <position position="1"/>
    </location>
</feature>
<dbReference type="GO" id="GO:0019367">
    <property type="term" value="P:fatty acid elongation, saturated fatty acid"/>
    <property type="evidence" value="ECO:0007669"/>
    <property type="project" value="TreeGrafter"/>
</dbReference>
<reference evidence="12" key="1">
    <citation type="submission" date="2023-10" db="EMBL/GenBank/DDBJ databases">
        <title>Genome assembly of Pristionchus species.</title>
        <authorList>
            <person name="Yoshida K."/>
            <person name="Sommer R.J."/>
        </authorList>
    </citation>
    <scope>NUCLEOTIDE SEQUENCE</scope>
    <source>
        <strain evidence="12">RS0144</strain>
    </source>
</reference>
<keyword evidence="13" id="KW-1185">Reference proteome</keyword>
<evidence type="ECO:0000256" key="9">
    <source>
        <dbReference type="ARBA" id="ARBA00023136"/>
    </source>
</evidence>
<feature type="transmembrane region" description="Helical" evidence="11">
    <location>
        <begin position="46"/>
        <end position="62"/>
    </location>
</feature>
<evidence type="ECO:0000256" key="4">
    <source>
        <dbReference type="ARBA" id="ARBA00022679"/>
    </source>
</evidence>
<evidence type="ECO:0000256" key="8">
    <source>
        <dbReference type="ARBA" id="ARBA00023098"/>
    </source>
</evidence>
<feature type="transmembrane region" description="Helical" evidence="11">
    <location>
        <begin position="246"/>
        <end position="265"/>
    </location>
</feature>
<keyword evidence="3 11" id="KW-0444">Lipid biosynthesis</keyword>
<keyword evidence="4 11" id="KW-0808">Transferase</keyword>
<keyword evidence="10 11" id="KW-0275">Fatty acid biosynthesis</keyword>
<dbReference type="GO" id="GO:0005789">
    <property type="term" value="C:endoplasmic reticulum membrane"/>
    <property type="evidence" value="ECO:0007669"/>
    <property type="project" value="TreeGrafter"/>
</dbReference>
<evidence type="ECO:0000313" key="13">
    <source>
        <dbReference type="Proteomes" id="UP001432027"/>
    </source>
</evidence>
<keyword evidence="9 11" id="KW-0472">Membrane</keyword>
<feature type="transmembrane region" description="Helical" evidence="11">
    <location>
        <begin position="74"/>
        <end position="94"/>
    </location>
</feature>
<dbReference type="GO" id="GO:0034625">
    <property type="term" value="P:fatty acid elongation, monounsaturated fatty acid"/>
    <property type="evidence" value="ECO:0007669"/>
    <property type="project" value="TreeGrafter"/>
</dbReference>
<dbReference type="EMBL" id="BTSX01000001">
    <property type="protein sequence ID" value="GMS80882.1"/>
    <property type="molecule type" value="Genomic_DNA"/>
</dbReference>
<comment type="caution">
    <text evidence="12">The sequence shown here is derived from an EMBL/GenBank/DDBJ whole genome shotgun (WGS) entry which is preliminary data.</text>
</comment>
<dbReference type="GO" id="GO:0009922">
    <property type="term" value="F:fatty acid elongase activity"/>
    <property type="evidence" value="ECO:0007669"/>
    <property type="project" value="UniProtKB-EC"/>
</dbReference>
<comment type="pathway">
    <text evidence="2">Lipid metabolism; fatty acid biosynthesis.</text>
</comment>
<gene>
    <name evidence="12" type="ORF">PENTCL1PPCAC_3057</name>
</gene>
<feature type="transmembrane region" description="Helical" evidence="11">
    <location>
        <begin position="151"/>
        <end position="167"/>
    </location>
</feature>
<comment type="similarity">
    <text evidence="11">Belongs to the ELO family.</text>
</comment>
<evidence type="ECO:0000256" key="7">
    <source>
        <dbReference type="ARBA" id="ARBA00022989"/>
    </source>
</evidence>
<comment type="subcellular location">
    <subcellularLocation>
        <location evidence="1">Membrane</location>
        <topology evidence="1">Multi-pass membrane protein</topology>
    </subcellularLocation>
</comment>
<evidence type="ECO:0000256" key="2">
    <source>
        <dbReference type="ARBA" id="ARBA00005194"/>
    </source>
</evidence>
<feature type="transmembrane region" description="Helical" evidence="11">
    <location>
        <begin position="173"/>
        <end position="195"/>
    </location>
</feature>
<evidence type="ECO:0000256" key="11">
    <source>
        <dbReference type="RuleBase" id="RU361115"/>
    </source>
</evidence>
<dbReference type="EC" id="2.3.1.199" evidence="11"/>
<dbReference type="PANTHER" id="PTHR11157:SF5">
    <property type="entry name" value="ELONGATION OF VERY LONG CHAIN FATTY ACIDS PROTEIN"/>
    <property type="match status" value="1"/>
</dbReference>
<dbReference type="PANTHER" id="PTHR11157">
    <property type="entry name" value="FATTY ACID ACYL TRANSFERASE-RELATED"/>
    <property type="match status" value="1"/>
</dbReference>
<dbReference type="GO" id="GO:0042761">
    <property type="term" value="P:very long-chain fatty acid biosynthetic process"/>
    <property type="evidence" value="ECO:0007669"/>
    <property type="project" value="TreeGrafter"/>
</dbReference>
<evidence type="ECO:0000313" key="12">
    <source>
        <dbReference type="EMBL" id="GMS80882.1"/>
    </source>
</evidence>
<evidence type="ECO:0000256" key="3">
    <source>
        <dbReference type="ARBA" id="ARBA00022516"/>
    </source>
</evidence>
<evidence type="ECO:0000256" key="6">
    <source>
        <dbReference type="ARBA" id="ARBA00022832"/>
    </source>
</evidence>
<keyword evidence="5 11" id="KW-0812">Transmembrane</keyword>
<protein>
    <recommendedName>
        <fullName evidence="11">Elongation of very long chain fatty acids protein</fullName>
        <ecNumber evidence="11">2.3.1.199</ecNumber>
    </recommendedName>
    <alternativeName>
        <fullName evidence="11">Very-long-chain 3-oxoacyl-CoA synthase</fullName>
    </alternativeName>
</protein>
<proteinExistence type="inferred from homology"/>
<keyword evidence="7 11" id="KW-1133">Transmembrane helix</keyword>
<keyword evidence="6 11" id="KW-0276">Fatty acid metabolism</keyword>
<comment type="catalytic activity">
    <reaction evidence="11">
        <text>a very-long-chain acyl-CoA + malonyl-CoA + H(+) = a very-long-chain 3-oxoacyl-CoA + CO2 + CoA</text>
        <dbReference type="Rhea" id="RHEA:32727"/>
        <dbReference type="ChEBI" id="CHEBI:15378"/>
        <dbReference type="ChEBI" id="CHEBI:16526"/>
        <dbReference type="ChEBI" id="CHEBI:57287"/>
        <dbReference type="ChEBI" id="CHEBI:57384"/>
        <dbReference type="ChEBI" id="CHEBI:90725"/>
        <dbReference type="ChEBI" id="CHEBI:90736"/>
        <dbReference type="EC" id="2.3.1.199"/>
    </reaction>
</comment>
<dbReference type="GO" id="GO:0034626">
    <property type="term" value="P:fatty acid elongation, polyunsaturated fatty acid"/>
    <property type="evidence" value="ECO:0007669"/>
    <property type="project" value="TreeGrafter"/>
</dbReference>
<evidence type="ECO:0000256" key="1">
    <source>
        <dbReference type="ARBA" id="ARBA00004141"/>
    </source>
</evidence>